<evidence type="ECO:0000313" key="2">
    <source>
        <dbReference type="EMBL" id="KAK7459616.1"/>
    </source>
</evidence>
<dbReference type="EMBL" id="JBANRG010000048">
    <property type="protein sequence ID" value="KAK7445165.1"/>
    <property type="molecule type" value="Genomic_DNA"/>
</dbReference>
<sequence length="428" mass="49090">MLAFFPPELITLIIKEVRPSRDSLKACALVCRSWCYPSQLFLFSRIVLSSDPDCKRWRSNIRESPHIASLVSELCISSSININARDVQNMVPEFSNVQCLEIDRFSEDWGDDEVEFVRRFRDVRRLRLNKTVWTARDRMLEIFQAMPAIMSLMLGGSLASTATQGSGLEGYGTVMNMSTGSVVLQNLAELVLTSIERDDTILEFLTSPALDLSGLRSLELQLGHVPDRQLSGHIMSQLFDAFLERVLSLPKCLVLSLPSIFSTGPFLGQVWRTCLPHLISQRSLSSLSSVQTLVIRLPRLGHFHILLAHAWELVKTVSAPHLQQFRLEICFTVESEPWKGGFNFVRELLEWKFLDEWFSDRERFPDIQRFEIGVDFVSLIHTEFEHSTIYKTVFNDVTRWMQERMPALSRKGILHFDMVNSNACSYLH</sequence>
<accession>A0ABR1J0F1</accession>
<evidence type="ECO:0000313" key="3">
    <source>
        <dbReference type="Proteomes" id="UP001498398"/>
    </source>
</evidence>
<dbReference type="EMBL" id="JBANRG010000016">
    <property type="protein sequence ID" value="KAK7459616.1"/>
    <property type="molecule type" value="Genomic_DNA"/>
</dbReference>
<gene>
    <name evidence="2" type="ORF">VKT23_009596</name>
    <name evidence="1" type="ORF">VKT23_015033</name>
</gene>
<evidence type="ECO:0008006" key="4">
    <source>
        <dbReference type="Google" id="ProtNLM"/>
    </source>
</evidence>
<proteinExistence type="predicted"/>
<organism evidence="1 3">
    <name type="scientific">Marasmiellus scandens</name>
    <dbReference type="NCBI Taxonomy" id="2682957"/>
    <lineage>
        <taxon>Eukaryota</taxon>
        <taxon>Fungi</taxon>
        <taxon>Dikarya</taxon>
        <taxon>Basidiomycota</taxon>
        <taxon>Agaricomycotina</taxon>
        <taxon>Agaricomycetes</taxon>
        <taxon>Agaricomycetidae</taxon>
        <taxon>Agaricales</taxon>
        <taxon>Marasmiineae</taxon>
        <taxon>Omphalotaceae</taxon>
        <taxon>Marasmiellus</taxon>
    </lineage>
</organism>
<evidence type="ECO:0000313" key="1">
    <source>
        <dbReference type="EMBL" id="KAK7445165.1"/>
    </source>
</evidence>
<keyword evidence="3" id="KW-1185">Reference proteome</keyword>
<comment type="caution">
    <text evidence="1">The sequence shown here is derived from an EMBL/GenBank/DDBJ whole genome shotgun (WGS) entry which is preliminary data.</text>
</comment>
<protein>
    <recommendedName>
        <fullName evidence="4">F-box domain-containing protein</fullName>
    </recommendedName>
</protein>
<dbReference type="Proteomes" id="UP001498398">
    <property type="component" value="Unassembled WGS sequence"/>
</dbReference>
<name>A0ABR1J0F1_9AGAR</name>
<reference evidence="1 3" key="1">
    <citation type="submission" date="2024-01" db="EMBL/GenBank/DDBJ databases">
        <title>A draft genome for the cacao thread blight pathogen Marasmiellus scandens.</title>
        <authorList>
            <person name="Baruah I.K."/>
            <person name="Leung J."/>
            <person name="Bukari Y."/>
            <person name="Amoako-Attah I."/>
            <person name="Meinhardt L.W."/>
            <person name="Bailey B.A."/>
            <person name="Cohen S.P."/>
        </authorList>
    </citation>
    <scope>NUCLEOTIDE SEQUENCE [LARGE SCALE GENOMIC DNA]</scope>
    <source>
        <strain evidence="1 3">GH-19</strain>
    </source>
</reference>